<dbReference type="Proteomes" id="UP001076464">
    <property type="component" value="Unassembled WGS sequence"/>
</dbReference>
<evidence type="ECO:0000313" key="2">
    <source>
        <dbReference type="Proteomes" id="UP001076464"/>
    </source>
</evidence>
<comment type="caution">
    <text evidence="1">The sequence shown here is derived from an EMBL/GenBank/DDBJ whole genome shotgun (WGS) entry which is preliminary data.</text>
</comment>
<reference evidence="1" key="1">
    <citation type="submission" date="2022-08" db="EMBL/GenBank/DDBJ databases">
        <title>Genome sequencing of Pelomonas sp. UHG3.</title>
        <authorList>
            <person name="So Y."/>
        </authorList>
    </citation>
    <scope>NUCLEOTIDE SEQUENCE</scope>
    <source>
        <strain evidence="1">UHG3</strain>
    </source>
</reference>
<sequence>MTEEAAATNDQVVDAIQQVNDLLRGSRQLFAAGAAYQALSHALSLAMHNAVQQQQHSFTLRCAMTTAAATALLDGRTEQAEAVLKLAESPLMNPGIDVQINALHAVVVSLRDEIEKTLAAVPEAAAEPTTSTA</sequence>
<gene>
    <name evidence="1" type="ORF">NYO99_06790</name>
</gene>
<protein>
    <submittedName>
        <fullName evidence="1">RebB family R body protein</fullName>
    </submittedName>
</protein>
<keyword evidence="2" id="KW-1185">Reference proteome</keyword>
<evidence type="ECO:0000313" key="1">
    <source>
        <dbReference type="EMBL" id="MCY4744677.1"/>
    </source>
</evidence>
<proteinExistence type="predicted"/>
<accession>A0ACC6C8E5</accession>
<name>A0ACC6C8E5_9BURK</name>
<dbReference type="EMBL" id="JAPPUY010000001">
    <property type="protein sequence ID" value="MCY4744677.1"/>
    <property type="molecule type" value="Genomic_DNA"/>
</dbReference>
<organism evidence="1 2">
    <name type="scientific">Roseateles hydrophilus</name>
    <dbReference type="NCBI Taxonomy" id="2975054"/>
    <lineage>
        <taxon>Bacteria</taxon>
        <taxon>Pseudomonadati</taxon>
        <taxon>Pseudomonadota</taxon>
        <taxon>Betaproteobacteria</taxon>
        <taxon>Burkholderiales</taxon>
        <taxon>Sphaerotilaceae</taxon>
        <taxon>Roseateles</taxon>
    </lineage>
</organism>